<organism evidence="2">
    <name type="scientific">Cladocopium goreaui</name>
    <dbReference type="NCBI Taxonomy" id="2562237"/>
    <lineage>
        <taxon>Eukaryota</taxon>
        <taxon>Sar</taxon>
        <taxon>Alveolata</taxon>
        <taxon>Dinophyceae</taxon>
        <taxon>Suessiales</taxon>
        <taxon>Symbiodiniaceae</taxon>
        <taxon>Cladocopium</taxon>
    </lineage>
</organism>
<dbReference type="EMBL" id="CAMXCT010002604">
    <property type="protein sequence ID" value="CAI3999277.1"/>
    <property type="molecule type" value="Genomic_DNA"/>
</dbReference>
<comment type="caution">
    <text evidence="2">The sequence shown here is derived from an EMBL/GenBank/DDBJ whole genome shotgun (WGS) entry which is preliminary data.</text>
</comment>
<evidence type="ECO:0000256" key="1">
    <source>
        <dbReference type="SAM" id="MobiDB-lite"/>
    </source>
</evidence>
<dbReference type="AlphaFoldDB" id="A0A9P1G6P5"/>
<feature type="region of interest" description="Disordered" evidence="1">
    <location>
        <begin position="16"/>
        <end position="35"/>
    </location>
</feature>
<feature type="compositionally biased region" description="Low complexity" evidence="1">
    <location>
        <begin position="16"/>
        <end position="26"/>
    </location>
</feature>
<proteinExistence type="predicted"/>
<evidence type="ECO:0000313" key="3">
    <source>
        <dbReference type="EMBL" id="CAL4786589.1"/>
    </source>
</evidence>
<name>A0A9P1G6P5_9DINO</name>
<keyword evidence="4" id="KW-1185">Reference proteome</keyword>
<dbReference type="Proteomes" id="UP001152797">
    <property type="component" value="Unassembled WGS sequence"/>
</dbReference>
<sequence length="186" mass="20788">MRSIEFNWHLQVPSSSTLASESPSSSMAGEMPNSQSRVKIAMKIPQQLGGLRAVAGEEKEGAPAITLVLQVSSKKRNMGKEQASFHLAAHHSAQFRRLWHQVECEALSLQALGFAEAECHKKAMANVHARAMEGYLVWLQNRREPQRDRQGREKLSFLLGQVRSGALGSFCMVQVQRKIRNLLNLL</sequence>
<reference evidence="3 4" key="2">
    <citation type="submission" date="2024-05" db="EMBL/GenBank/DDBJ databases">
        <authorList>
            <person name="Chen Y."/>
            <person name="Shah S."/>
            <person name="Dougan E. K."/>
            <person name="Thang M."/>
            <person name="Chan C."/>
        </authorList>
    </citation>
    <scope>NUCLEOTIDE SEQUENCE [LARGE SCALE GENOMIC DNA]</scope>
</reference>
<gene>
    <name evidence="2" type="ORF">C1SCF055_LOCUS25497</name>
</gene>
<reference evidence="2" key="1">
    <citation type="submission" date="2022-10" db="EMBL/GenBank/DDBJ databases">
        <authorList>
            <person name="Chen Y."/>
            <person name="Dougan E. K."/>
            <person name="Chan C."/>
            <person name="Rhodes N."/>
            <person name="Thang M."/>
        </authorList>
    </citation>
    <scope>NUCLEOTIDE SEQUENCE</scope>
</reference>
<protein>
    <submittedName>
        <fullName evidence="2">Uncharacterized protein</fullName>
    </submittedName>
</protein>
<dbReference type="EMBL" id="CAMXCT020002604">
    <property type="protein sequence ID" value="CAL1152652.1"/>
    <property type="molecule type" value="Genomic_DNA"/>
</dbReference>
<accession>A0A9P1G6P5</accession>
<evidence type="ECO:0000313" key="2">
    <source>
        <dbReference type="EMBL" id="CAI3999277.1"/>
    </source>
</evidence>
<evidence type="ECO:0000313" key="4">
    <source>
        <dbReference type="Proteomes" id="UP001152797"/>
    </source>
</evidence>
<dbReference type="EMBL" id="CAMXCT030002604">
    <property type="protein sequence ID" value="CAL4786589.1"/>
    <property type="molecule type" value="Genomic_DNA"/>
</dbReference>